<dbReference type="AlphaFoldDB" id="A0AA39ZXG2"/>
<protein>
    <submittedName>
        <fullName evidence="2">Uncharacterized protein</fullName>
    </submittedName>
</protein>
<proteinExistence type="predicted"/>
<dbReference type="Proteomes" id="UP001172102">
    <property type="component" value="Unassembled WGS sequence"/>
</dbReference>
<sequence length="224" mass="25316">MEGCSRDALDLAERGESRRSTQNESTTGLADTSSRSATLPVGFEEDITAATGRTGAARRRQYSSDWQFFPACERQFFLVLDYLSAKSWAKFCEIEQLERENRGRGLEDYKEHMPANEYGKKKEDLMNGLITDMKDYSQISHSFICIMSQHAPNVQYVNEYRQWAPDNASLDSLDHISVGNNYRSVGPRPSMVDSVLHSVLKMVESIRVRPLDRASGVSQTQSSI</sequence>
<keyword evidence="3" id="KW-1185">Reference proteome</keyword>
<comment type="caution">
    <text evidence="2">The sequence shown here is derived from an EMBL/GenBank/DDBJ whole genome shotgun (WGS) entry which is preliminary data.</text>
</comment>
<reference evidence="2" key="1">
    <citation type="submission" date="2023-06" db="EMBL/GenBank/DDBJ databases">
        <title>Genome-scale phylogeny and comparative genomics of the fungal order Sordariales.</title>
        <authorList>
            <consortium name="Lawrence Berkeley National Laboratory"/>
            <person name="Hensen N."/>
            <person name="Bonometti L."/>
            <person name="Westerberg I."/>
            <person name="Brannstrom I.O."/>
            <person name="Guillou S."/>
            <person name="Cros-Aarteil S."/>
            <person name="Calhoun S."/>
            <person name="Haridas S."/>
            <person name="Kuo A."/>
            <person name="Mondo S."/>
            <person name="Pangilinan J."/>
            <person name="Riley R."/>
            <person name="Labutti K."/>
            <person name="Andreopoulos B."/>
            <person name="Lipzen A."/>
            <person name="Chen C."/>
            <person name="Yanf M."/>
            <person name="Daum C."/>
            <person name="Ng V."/>
            <person name="Clum A."/>
            <person name="Steindorff A."/>
            <person name="Ohm R."/>
            <person name="Martin F."/>
            <person name="Silar P."/>
            <person name="Natvig D."/>
            <person name="Lalanne C."/>
            <person name="Gautier V."/>
            <person name="Ament-Velasquez S.L."/>
            <person name="Kruys A."/>
            <person name="Hutchinson M.I."/>
            <person name="Powell A.J."/>
            <person name="Barry K."/>
            <person name="Miller A.N."/>
            <person name="Grigoriev I.V."/>
            <person name="Debuchy R."/>
            <person name="Gladieux P."/>
            <person name="Thoren M.H."/>
            <person name="Johannesson H."/>
        </authorList>
    </citation>
    <scope>NUCLEOTIDE SEQUENCE</scope>
    <source>
        <strain evidence="2">SMH4607-1</strain>
    </source>
</reference>
<evidence type="ECO:0000256" key="1">
    <source>
        <dbReference type="SAM" id="MobiDB-lite"/>
    </source>
</evidence>
<feature type="compositionally biased region" description="Polar residues" evidence="1">
    <location>
        <begin position="22"/>
        <end position="35"/>
    </location>
</feature>
<organism evidence="2 3">
    <name type="scientific">Lasiosphaeris hirsuta</name>
    <dbReference type="NCBI Taxonomy" id="260670"/>
    <lineage>
        <taxon>Eukaryota</taxon>
        <taxon>Fungi</taxon>
        <taxon>Dikarya</taxon>
        <taxon>Ascomycota</taxon>
        <taxon>Pezizomycotina</taxon>
        <taxon>Sordariomycetes</taxon>
        <taxon>Sordariomycetidae</taxon>
        <taxon>Sordariales</taxon>
        <taxon>Lasiosphaeriaceae</taxon>
        <taxon>Lasiosphaeris</taxon>
    </lineage>
</organism>
<feature type="region of interest" description="Disordered" evidence="1">
    <location>
        <begin position="1"/>
        <end position="35"/>
    </location>
</feature>
<evidence type="ECO:0000313" key="2">
    <source>
        <dbReference type="EMBL" id="KAK0705372.1"/>
    </source>
</evidence>
<evidence type="ECO:0000313" key="3">
    <source>
        <dbReference type="Proteomes" id="UP001172102"/>
    </source>
</evidence>
<gene>
    <name evidence="2" type="ORF">B0H67DRAFT_382491</name>
</gene>
<dbReference type="EMBL" id="JAUKUA010000007">
    <property type="protein sequence ID" value="KAK0705372.1"/>
    <property type="molecule type" value="Genomic_DNA"/>
</dbReference>
<name>A0AA39ZXG2_9PEZI</name>
<accession>A0AA39ZXG2</accession>
<feature type="compositionally biased region" description="Basic and acidic residues" evidence="1">
    <location>
        <begin position="1"/>
        <end position="21"/>
    </location>
</feature>